<accession>A0A942E4D6</accession>
<dbReference type="RefSeq" id="WP_188253848.1">
    <property type="nucleotide sequence ID" value="NZ_JABVCF010000003.1"/>
</dbReference>
<dbReference type="AlphaFoldDB" id="A0A942E4D6"/>
<proteinExistence type="predicted"/>
<dbReference type="Proteomes" id="UP000680348">
    <property type="component" value="Unassembled WGS sequence"/>
</dbReference>
<protein>
    <submittedName>
        <fullName evidence="1">Uncharacterized protein</fullName>
    </submittedName>
</protein>
<organism evidence="1 2">
    <name type="scientific">Pseudaminobacter soli</name>
    <name type="common">ex Zhang et al. 2022</name>
    <dbReference type="NCBI Taxonomy" id="2831468"/>
    <lineage>
        <taxon>Bacteria</taxon>
        <taxon>Pseudomonadati</taxon>
        <taxon>Pseudomonadota</taxon>
        <taxon>Alphaproteobacteria</taxon>
        <taxon>Hyphomicrobiales</taxon>
        <taxon>Phyllobacteriaceae</taxon>
        <taxon>Pseudaminobacter</taxon>
    </lineage>
</organism>
<keyword evidence="2" id="KW-1185">Reference proteome</keyword>
<sequence length="74" mass="8233">MLARPETRRCIECGLPFGMPNFSYYHGQIDNGPAYWSDRGILCSPACSLTHFRRREEEGTLPTAPASNPFEVGG</sequence>
<comment type="caution">
    <text evidence="1">The sequence shown here is derived from an EMBL/GenBank/DDBJ whole genome shotgun (WGS) entry which is preliminary data.</text>
</comment>
<name>A0A942E4D6_9HYPH</name>
<reference evidence="1" key="1">
    <citation type="submission" date="2021-04" db="EMBL/GenBank/DDBJ databases">
        <title>Pseudaminobacter soli sp. nov., isolated from paddy soil contaminated by heavy metals.</title>
        <authorList>
            <person name="Zhang K."/>
        </authorList>
    </citation>
    <scope>NUCLEOTIDE SEQUENCE</scope>
    <source>
        <strain evidence="1">19-2017</strain>
    </source>
</reference>
<gene>
    <name evidence="1" type="ORF">KEU06_06535</name>
</gene>
<evidence type="ECO:0000313" key="2">
    <source>
        <dbReference type="Proteomes" id="UP000680348"/>
    </source>
</evidence>
<dbReference type="EMBL" id="JAGWCR010000003">
    <property type="protein sequence ID" value="MBS3648282.1"/>
    <property type="molecule type" value="Genomic_DNA"/>
</dbReference>
<evidence type="ECO:0000313" key="1">
    <source>
        <dbReference type="EMBL" id="MBS3648282.1"/>
    </source>
</evidence>